<dbReference type="RefSeq" id="WP_006988360.1">
    <property type="nucleotide sequence ID" value="NZ_JH594606.1"/>
</dbReference>
<sequence>MNKRILTVIVITLLTFSVNAQSNELLIGKWVFMDAYNKEKIDEAGLQMLKTDIINKMTFDFKQNSSFSSFVMGETMNGSWLLTKDSKKVILKTPDGPFEFQILKLTKTELALKIGLGEFLMKKTEN</sequence>
<dbReference type="STRING" id="865937.Gilli_1385"/>
<evidence type="ECO:0008006" key="3">
    <source>
        <dbReference type="Google" id="ProtNLM"/>
    </source>
</evidence>
<dbReference type="HOGENOM" id="CLU_1978361_0_0_10"/>
<dbReference type="Proteomes" id="UP000003844">
    <property type="component" value="Unassembled WGS sequence"/>
</dbReference>
<organism evidence="1 2">
    <name type="scientific">Gillisia limnaea (strain DSM 15749 / LMG 21470 / R-8282)</name>
    <dbReference type="NCBI Taxonomy" id="865937"/>
    <lineage>
        <taxon>Bacteria</taxon>
        <taxon>Pseudomonadati</taxon>
        <taxon>Bacteroidota</taxon>
        <taxon>Flavobacteriia</taxon>
        <taxon>Flavobacteriales</taxon>
        <taxon>Flavobacteriaceae</taxon>
        <taxon>Gillisia</taxon>
    </lineage>
</organism>
<dbReference type="EMBL" id="JH594606">
    <property type="protein sequence ID" value="EHQ02044.1"/>
    <property type="molecule type" value="Genomic_DNA"/>
</dbReference>
<evidence type="ECO:0000313" key="1">
    <source>
        <dbReference type="EMBL" id="EHQ02044.1"/>
    </source>
</evidence>
<accession>H2BXG2</accession>
<dbReference type="AlphaFoldDB" id="H2BXG2"/>
<protein>
    <recommendedName>
        <fullName evidence="3">Lipocalin-like domain-containing protein</fullName>
    </recommendedName>
</protein>
<dbReference type="OrthoDB" id="643338at2"/>
<keyword evidence="2" id="KW-1185">Reference proteome</keyword>
<reference evidence="2" key="1">
    <citation type="journal article" date="2012" name="Stand. Genomic Sci.">
        <title>Genome sequence of the Antarctic rhodopsins-containing flavobacterium Gillisia limnaea type strain (R-8282(T)).</title>
        <authorList>
            <person name="Riedel T."/>
            <person name="Held B."/>
            <person name="Nolan M."/>
            <person name="Lucas S."/>
            <person name="Lapidus A."/>
            <person name="Tice H."/>
            <person name="Del Rio T.G."/>
            <person name="Cheng J.F."/>
            <person name="Han C."/>
            <person name="Tapia R."/>
            <person name="Goodwin L.A."/>
            <person name="Pitluck S."/>
            <person name="Liolios K."/>
            <person name="Mavromatis K."/>
            <person name="Pagani I."/>
            <person name="Ivanova N."/>
            <person name="Mikhailova N."/>
            <person name="Pati A."/>
            <person name="Chen A."/>
            <person name="Palaniappan K."/>
            <person name="Land M."/>
            <person name="Rohde M."/>
            <person name="Tindall B.J."/>
            <person name="Detter J.C."/>
            <person name="Goker M."/>
            <person name="Bristow J."/>
            <person name="Eisen J.A."/>
            <person name="Markowitz V."/>
            <person name="Hugenholtz P."/>
            <person name="Kyrpides N.C."/>
            <person name="Klenk H.P."/>
            <person name="Woyke T."/>
        </authorList>
    </citation>
    <scope>NUCLEOTIDE SEQUENCE [LARGE SCALE GENOMIC DNA]</scope>
    <source>
        <strain evidence="2">DSM 15749 / LMG 21470 / R-8282</strain>
    </source>
</reference>
<name>H2BXG2_GILLR</name>
<dbReference type="eggNOG" id="ENOG503355R">
    <property type="taxonomic scope" value="Bacteria"/>
</dbReference>
<gene>
    <name evidence="1" type="ORF">Gilli_1385</name>
</gene>
<evidence type="ECO:0000313" key="2">
    <source>
        <dbReference type="Proteomes" id="UP000003844"/>
    </source>
</evidence>
<proteinExistence type="predicted"/>